<gene>
    <name evidence="2" type="ORF">GBK04_21055</name>
</gene>
<dbReference type="Pfam" id="PF01261">
    <property type="entry name" value="AP_endonuc_2"/>
    <property type="match status" value="1"/>
</dbReference>
<dbReference type="InterPro" id="IPR013022">
    <property type="entry name" value="Xyl_isomerase-like_TIM-brl"/>
</dbReference>
<dbReference type="Gene3D" id="3.20.20.150">
    <property type="entry name" value="Divalent-metal-dependent TIM barrel enzymes"/>
    <property type="match status" value="1"/>
</dbReference>
<sequence length="307" mass="33659">MNRRQALAGLTALTAAPQLVSAQPEGTPAKQESFKYALNMSTIRGHKLGFMKEIEVASKAGFQHVEIWINTLQEYLKNGGTLADARKHLKDSGVAIEDAIGFAPWIVDDNGTRTKAIEQLKQEMDMLAEVGCKRIAAPPMGATNEPGLDLQKAAERYRTILELGDKTTVVPHLELWGFSKNISRLGELMYVAIESRHPSARVLMDVYHLYRGGSGLQQAAWVGKPYIEVFHVNDYPASPAQNEIKDSDRVYPGDGIGPLKELFTILKNPEKPVILSLEVFNPAYYAQDALVVAKTGLAKMKAATAGV</sequence>
<dbReference type="RefSeq" id="WP_152766282.1">
    <property type="nucleotide sequence ID" value="NZ_WHLY01000002.1"/>
</dbReference>
<reference evidence="2 3" key="1">
    <citation type="submission" date="2019-10" db="EMBL/GenBank/DDBJ databases">
        <title>Draft Genome Sequence of Cytophagaceae sp. SJW1-29.</title>
        <authorList>
            <person name="Choi A."/>
        </authorList>
    </citation>
    <scope>NUCLEOTIDE SEQUENCE [LARGE SCALE GENOMIC DNA]</scope>
    <source>
        <strain evidence="2 3">SJW1-29</strain>
    </source>
</reference>
<keyword evidence="3" id="KW-1185">Reference proteome</keyword>
<protein>
    <submittedName>
        <fullName evidence="2">TIM barrel protein</fullName>
    </submittedName>
</protein>
<dbReference type="EMBL" id="WHLY01000002">
    <property type="protein sequence ID" value="MPR35770.1"/>
    <property type="molecule type" value="Genomic_DNA"/>
</dbReference>
<feature type="domain" description="Xylose isomerase-like TIM barrel" evidence="1">
    <location>
        <begin position="55"/>
        <end position="289"/>
    </location>
</feature>
<accession>A0A7C9FEN8</accession>
<proteinExistence type="predicted"/>
<dbReference type="InterPro" id="IPR036237">
    <property type="entry name" value="Xyl_isomerase-like_sf"/>
</dbReference>
<dbReference type="SUPFAM" id="SSF51658">
    <property type="entry name" value="Xylose isomerase-like"/>
    <property type="match status" value="1"/>
</dbReference>
<dbReference type="PANTHER" id="PTHR12110:SF48">
    <property type="entry name" value="BLL3656 PROTEIN"/>
    <property type="match status" value="1"/>
</dbReference>
<dbReference type="InterPro" id="IPR050312">
    <property type="entry name" value="IolE/XylAMocC-like"/>
</dbReference>
<name>A0A7C9FEN8_9BACT</name>
<evidence type="ECO:0000259" key="1">
    <source>
        <dbReference type="Pfam" id="PF01261"/>
    </source>
</evidence>
<evidence type="ECO:0000313" key="3">
    <source>
        <dbReference type="Proteomes" id="UP000479293"/>
    </source>
</evidence>
<evidence type="ECO:0000313" key="2">
    <source>
        <dbReference type="EMBL" id="MPR35770.1"/>
    </source>
</evidence>
<comment type="caution">
    <text evidence="2">The sequence shown here is derived from an EMBL/GenBank/DDBJ whole genome shotgun (WGS) entry which is preliminary data.</text>
</comment>
<dbReference type="AlphaFoldDB" id="A0A7C9FEN8"/>
<dbReference type="Proteomes" id="UP000479293">
    <property type="component" value="Unassembled WGS sequence"/>
</dbReference>
<dbReference type="PANTHER" id="PTHR12110">
    <property type="entry name" value="HYDROXYPYRUVATE ISOMERASE"/>
    <property type="match status" value="1"/>
</dbReference>
<organism evidence="2 3">
    <name type="scientific">Salmonirosea aquatica</name>
    <dbReference type="NCBI Taxonomy" id="2654236"/>
    <lineage>
        <taxon>Bacteria</taxon>
        <taxon>Pseudomonadati</taxon>
        <taxon>Bacteroidota</taxon>
        <taxon>Cytophagia</taxon>
        <taxon>Cytophagales</taxon>
        <taxon>Spirosomataceae</taxon>
        <taxon>Salmonirosea</taxon>
    </lineage>
</organism>